<keyword evidence="3" id="KW-1185">Reference proteome</keyword>
<dbReference type="InterPro" id="IPR032466">
    <property type="entry name" value="Metal_Hydrolase"/>
</dbReference>
<proteinExistence type="predicted"/>
<dbReference type="GO" id="GO:0016787">
    <property type="term" value="F:hydrolase activity"/>
    <property type="evidence" value="ECO:0007669"/>
    <property type="project" value="UniProtKB-KW"/>
</dbReference>
<reference evidence="2 3" key="1">
    <citation type="journal article" date="2021" name="ISME Commun">
        <title>Automated analysis of genomic sequences facilitates high-throughput and comprehensive description of bacteria.</title>
        <authorList>
            <person name="Hitch T.C.A."/>
        </authorList>
    </citation>
    <scope>NUCLEOTIDE SEQUENCE [LARGE SCALE GENOMIC DNA]</scope>
    <source>
        <strain evidence="2 3">Sanger_18</strain>
    </source>
</reference>
<keyword evidence="1 2" id="KW-0378">Hydrolase</keyword>
<evidence type="ECO:0000256" key="1">
    <source>
        <dbReference type="ARBA" id="ARBA00022801"/>
    </source>
</evidence>
<dbReference type="InterPro" id="IPR001130">
    <property type="entry name" value="TatD-like"/>
</dbReference>
<dbReference type="PROSITE" id="PS01137">
    <property type="entry name" value="TATD_1"/>
    <property type="match status" value="1"/>
</dbReference>
<dbReference type="PROSITE" id="PS01090">
    <property type="entry name" value="TATD_2"/>
    <property type="match status" value="1"/>
</dbReference>
<dbReference type="InterPro" id="IPR018228">
    <property type="entry name" value="DNase_TatD-rel_CS"/>
</dbReference>
<comment type="caution">
    <text evidence="2">The sequence shown here is derived from an EMBL/GenBank/DDBJ whole genome shotgun (WGS) entry which is preliminary data.</text>
</comment>
<dbReference type="PIRSF" id="PIRSF005902">
    <property type="entry name" value="DNase_TatD"/>
    <property type="match status" value="1"/>
</dbReference>
<organism evidence="2 3">
    <name type="scientific">Suilimivivens aceti</name>
    <dbReference type="NCBI Taxonomy" id="2981774"/>
    <lineage>
        <taxon>Bacteria</taxon>
        <taxon>Bacillati</taxon>
        <taxon>Bacillota</taxon>
        <taxon>Clostridia</taxon>
        <taxon>Lachnospirales</taxon>
        <taxon>Lachnospiraceae</taxon>
        <taxon>Suilimivivens</taxon>
    </lineage>
</organism>
<dbReference type="Proteomes" id="UP001652432">
    <property type="component" value="Unassembled WGS sequence"/>
</dbReference>
<accession>A0ABT2T1S0</accession>
<dbReference type="CDD" id="cd01310">
    <property type="entry name" value="TatD_DNAse"/>
    <property type="match status" value="1"/>
</dbReference>
<dbReference type="PANTHER" id="PTHR46124:SF2">
    <property type="entry name" value="D-AMINOACYL-TRNA DEACYLASE"/>
    <property type="match status" value="1"/>
</dbReference>
<dbReference type="EMBL" id="JAOQKJ010000005">
    <property type="protein sequence ID" value="MCU6744220.1"/>
    <property type="molecule type" value="Genomic_DNA"/>
</dbReference>
<dbReference type="RefSeq" id="WP_262574232.1">
    <property type="nucleotide sequence ID" value="NZ_JAOQKJ010000005.1"/>
</dbReference>
<dbReference type="PANTHER" id="PTHR46124">
    <property type="entry name" value="D-AMINOACYL-TRNA DEACYLASE"/>
    <property type="match status" value="1"/>
</dbReference>
<dbReference type="Pfam" id="PF01026">
    <property type="entry name" value="TatD_DNase"/>
    <property type="match status" value="1"/>
</dbReference>
<evidence type="ECO:0000313" key="2">
    <source>
        <dbReference type="EMBL" id="MCU6744220.1"/>
    </source>
</evidence>
<dbReference type="Gene3D" id="3.20.20.140">
    <property type="entry name" value="Metal-dependent hydrolases"/>
    <property type="match status" value="1"/>
</dbReference>
<evidence type="ECO:0000313" key="3">
    <source>
        <dbReference type="Proteomes" id="UP001652432"/>
    </source>
</evidence>
<protein>
    <submittedName>
        <fullName evidence="2">TatD family hydrolase</fullName>
    </submittedName>
</protein>
<name>A0ABT2T1S0_9FIRM</name>
<dbReference type="SUPFAM" id="SSF51556">
    <property type="entry name" value="Metallo-dependent hydrolases"/>
    <property type="match status" value="1"/>
</dbReference>
<gene>
    <name evidence="2" type="ORF">OCV77_06885</name>
</gene>
<sequence length="257" mass="28995">MLKGIIDTHCHMDDPCFADRLDQVLEEQQAAGVVAIMNSGSELPSSLRSCEMAEKYDMVYASVGIYPNETASLPEDYIETLRGYAKRRKVVAIGEIGMDYGYEEHPDPAIQEKCFREQLVLAEELDLPVVIHNREADEDTLRILKDYHIRGAIHRIFSPIEYAREFIKMGIYMGFGPQITYPGSDCLVQLARECPKELILLETDAPFLPNYGMEMPATPDMIAKVAETISEIRGDMTPQEVVDTARENAARLYHIAC</sequence>